<evidence type="ECO:0000256" key="6">
    <source>
        <dbReference type="ARBA" id="ARBA00023136"/>
    </source>
</evidence>
<feature type="transmembrane region" description="Helical" evidence="7">
    <location>
        <begin position="60"/>
        <end position="84"/>
    </location>
</feature>
<dbReference type="Proteomes" id="UP001528850">
    <property type="component" value="Unassembled WGS sequence"/>
</dbReference>
<feature type="transmembrane region" description="Helical" evidence="7">
    <location>
        <begin position="96"/>
        <end position="117"/>
    </location>
</feature>
<dbReference type="EMBL" id="JARJJS010000005">
    <property type="protein sequence ID" value="MDF4026517.1"/>
    <property type="molecule type" value="Genomic_DNA"/>
</dbReference>
<comment type="subcellular location">
    <subcellularLocation>
        <location evidence="1">Cell inner membrane</location>
        <topology evidence="1">Multi-pass membrane protein</topology>
    </subcellularLocation>
</comment>
<reference evidence="8 9" key="1">
    <citation type="journal article" date="2024" name="Curr. Microbiol.">
        <title>Luteibacter sahnii sp. nov., A Novel Yellow-Colored Xanthomonadin Pigment Producing Probiotic Bacterium from Healthy Rice Seed Microbiome.</title>
        <authorList>
            <person name="Jaiswal G."/>
            <person name="Rana R."/>
            <person name="Nayak P.K."/>
            <person name="Chouhan R."/>
            <person name="Gandhi S.G."/>
            <person name="Patel H.K."/>
            <person name="Patil P.B."/>
        </authorList>
    </citation>
    <scope>NUCLEOTIDE SEQUENCE [LARGE SCALE GENOMIC DNA]</scope>
    <source>
        <strain evidence="8 9">PPL201</strain>
    </source>
</reference>
<dbReference type="InterPro" id="IPR052031">
    <property type="entry name" value="Membrane_Transporter-Flippase"/>
</dbReference>
<evidence type="ECO:0000256" key="4">
    <source>
        <dbReference type="ARBA" id="ARBA00022692"/>
    </source>
</evidence>
<dbReference type="Pfam" id="PF01554">
    <property type="entry name" value="MatE"/>
    <property type="match status" value="2"/>
</dbReference>
<feature type="transmembrane region" description="Helical" evidence="7">
    <location>
        <begin position="137"/>
        <end position="159"/>
    </location>
</feature>
<dbReference type="InterPro" id="IPR048279">
    <property type="entry name" value="MdtK-like"/>
</dbReference>
<dbReference type="NCBIfam" id="TIGR00797">
    <property type="entry name" value="matE"/>
    <property type="match status" value="1"/>
</dbReference>
<evidence type="ECO:0000256" key="1">
    <source>
        <dbReference type="ARBA" id="ARBA00004429"/>
    </source>
</evidence>
<feature type="transmembrane region" description="Helical" evidence="7">
    <location>
        <begin position="292"/>
        <end position="314"/>
    </location>
</feature>
<feature type="transmembrane region" description="Helical" evidence="7">
    <location>
        <begin position="243"/>
        <end position="272"/>
    </location>
</feature>
<keyword evidence="4 7" id="KW-0812">Transmembrane</keyword>
<feature type="transmembrane region" description="Helical" evidence="7">
    <location>
        <begin position="171"/>
        <end position="190"/>
    </location>
</feature>
<sequence length="461" mass="48565">MNRPADHALVEGPITRTLLLFALPMLGTNVLQSLNASINVMWVGRYLGEAAFAATANATLVLFFLLGLVLGIGIATTILVGQALGARDVDAARRIVGTGLSFFMTVSLVVSVAGYFATPALLHAMGTPDDARPYAIAYLRIIFLALPFMYLYTFLMMVLRGAGDSRTPFGFMIVSVVLDIALNPLFIFGAGPVPSLGIAGSAVATLIAQGLSLGGLVAWMYARKHFLCLRAADARLLLPEPAILKALVLKGLPMGAQMLVITSSAIIMMSLVNGHGSQTTAAYGAAVQLWNYIQMPAFAVGMAVSSMVAQNVGAKRWDRVATVGRVGILASLGLTGVLVLVVYAFAGGAAAIFLGSDSTALGIARHLNAVVVWSYLLFGVTFVLFGVVRATGAVMMPLVALAVSMWGVRYPFALLLEPSWGADAIWWSFPVSSVVSLGIAAVYYHSGRWRRATMMPASAAA</sequence>
<dbReference type="PANTHER" id="PTHR43549">
    <property type="entry name" value="MULTIDRUG RESISTANCE PROTEIN YPNP-RELATED"/>
    <property type="match status" value="1"/>
</dbReference>
<dbReference type="PANTHER" id="PTHR43549:SF3">
    <property type="entry name" value="MULTIDRUG RESISTANCE PROTEIN YPNP-RELATED"/>
    <property type="match status" value="1"/>
</dbReference>
<keyword evidence="5 7" id="KW-1133">Transmembrane helix</keyword>
<keyword evidence="2" id="KW-0813">Transport</keyword>
<evidence type="ECO:0000256" key="5">
    <source>
        <dbReference type="ARBA" id="ARBA00022989"/>
    </source>
</evidence>
<keyword evidence="9" id="KW-1185">Reference proteome</keyword>
<feature type="transmembrane region" description="Helical" evidence="7">
    <location>
        <begin position="424"/>
        <end position="444"/>
    </location>
</feature>
<evidence type="ECO:0000313" key="8">
    <source>
        <dbReference type="EMBL" id="MDF4026517.1"/>
    </source>
</evidence>
<dbReference type="PIRSF" id="PIRSF006603">
    <property type="entry name" value="DinF"/>
    <property type="match status" value="1"/>
</dbReference>
<evidence type="ECO:0000313" key="9">
    <source>
        <dbReference type="Proteomes" id="UP001528850"/>
    </source>
</evidence>
<dbReference type="CDD" id="cd13138">
    <property type="entry name" value="MATE_yoeA_like"/>
    <property type="match status" value="1"/>
</dbReference>
<feature type="transmembrane region" description="Helical" evidence="7">
    <location>
        <begin position="394"/>
        <end position="412"/>
    </location>
</feature>
<keyword evidence="3" id="KW-1003">Cell membrane</keyword>
<evidence type="ECO:0000256" key="3">
    <source>
        <dbReference type="ARBA" id="ARBA00022475"/>
    </source>
</evidence>
<proteinExistence type="predicted"/>
<gene>
    <name evidence="8" type="ORF">P3W24_16215</name>
</gene>
<feature type="transmembrane region" description="Helical" evidence="7">
    <location>
        <begin position="326"/>
        <end position="354"/>
    </location>
</feature>
<keyword evidence="6 7" id="KW-0472">Membrane</keyword>
<dbReference type="InterPro" id="IPR002528">
    <property type="entry name" value="MATE_fam"/>
</dbReference>
<protein>
    <submittedName>
        <fullName evidence="8">MATE family efflux transporter</fullName>
    </submittedName>
</protein>
<evidence type="ECO:0000256" key="2">
    <source>
        <dbReference type="ARBA" id="ARBA00022448"/>
    </source>
</evidence>
<evidence type="ECO:0000256" key="7">
    <source>
        <dbReference type="SAM" id="Phobius"/>
    </source>
</evidence>
<feature type="transmembrane region" description="Helical" evidence="7">
    <location>
        <begin position="366"/>
        <end position="387"/>
    </location>
</feature>
<accession>A0ABT6BHX4</accession>
<comment type="caution">
    <text evidence="8">The sequence shown here is derived from an EMBL/GenBank/DDBJ whole genome shotgun (WGS) entry which is preliminary data.</text>
</comment>
<name>A0ABT6BHX4_9GAMM</name>
<feature type="transmembrane region" description="Helical" evidence="7">
    <location>
        <begin position="196"/>
        <end position="222"/>
    </location>
</feature>
<organism evidence="8 9">
    <name type="scientific">Luteibacter sahnii</name>
    <dbReference type="NCBI Taxonomy" id="3021977"/>
    <lineage>
        <taxon>Bacteria</taxon>
        <taxon>Pseudomonadati</taxon>
        <taxon>Pseudomonadota</taxon>
        <taxon>Gammaproteobacteria</taxon>
        <taxon>Lysobacterales</taxon>
        <taxon>Rhodanobacteraceae</taxon>
        <taxon>Luteibacter</taxon>
    </lineage>
</organism>